<name>A0A183UCX5_TOXCA</name>
<evidence type="ECO:0000256" key="1">
    <source>
        <dbReference type="SAM" id="MobiDB-lite"/>
    </source>
</evidence>
<feature type="region of interest" description="Disordered" evidence="1">
    <location>
        <begin position="38"/>
        <end position="68"/>
    </location>
</feature>
<protein>
    <submittedName>
        <fullName evidence="4">Spt4 domain-containing protein</fullName>
    </submittedName>
</protein>
<dbReference type="AlphaFoldDB" id="A0A183UCX5"/>
<reference evidence="2 3" key="2">
    <citation type="submission" date="2018-11" db="EMBL/GenBank/DDBJ databases">
        <authorList>
            <consortium name="Pathogen Informatics"/>
        </authorList>
    </citation>
    <scope>NUCLEOTIDE SEQUENCE [LARGE SCALE GENOMIC DNA]</scope>
</reference>
<evidence type="ECO:0000313" key="4">
    <source>
        <dbReference type="WBParaSite" id="TCNE_0000634501-mRNA-1"/>
    </source>
</evidence>
<dbReference type="WBParaSite" id="TCNE_0000634501-mRNA-1">
    <property type="protein sequence ID" value="TCNE_0000634501-mRNA-1"/>
    <property type="gene ID" value="TCNE_0000634501"/>
</dbReference>
<accession>A0A183UCX5</accession>
<organism evidence="3 4">
    <name type="scientific">Toxocara canis</name>
    <name type="common">Canine roundworm</name>
    <dbReference type="NCBI Taxonomy" id="6265"/>
    <lineage>
        <taxon>Eukaryota</taxon>
        <taxon>Metazoa</taxon>
        <taxon>Ecdysozoa</taxon>
        <taxon>Nematoda</taxon>
        <taxon>Chromadorea</taxon>
        <taxon>Rhabditida</taxon>
        <taxon>Spirurina</taxon>
        <taxon>Ascaridomorpha</taxon>
        <taxon>Ascaridoidea</taxon>
        <taxon>Toxocaridae</taxon>
        <taxon>Toxocara</taxon>
    </lineage>
</organism>
<gene>
    <name evidence="2" type="ORF">TCNE_LOCUS6345</name>
</gene>
<proteinExistence type="predicted"/>
<evidence type="ECO:0000313" key="2">
    <source>
        <dbReference type="EMBL" id="VDM37658.1"/>
    </source>
</evidence>
<keyword evidence="3" id="KW-1185">Reference proteome</keyword>
<reference evidence="4" key="1">
    <citation type="submission" date="2016-06" db="UniProtKB">
        <authorList>
            <consortium name="WormBaseParasite"/>
        </authorList>
    </citation>
    <scope>IDENTIFICATION</scope>
</reference>
<evidence type="ECO:0000313" key="3">
    <source>
        <dbReference type="Proteomes" id="UP000050794"/>
    </source>
</evidence>
<dbReference type="Proteomes" id="UP000050794">
    <property type="component" value="Unassembled WGS sequence"/>
</dbReference>
<sequence>MPQMIPCISSEDECNWISFQDLPTFHAALHYTTGYPVTREDQDSAARGGSVTSSDGRVVLEITRSRDE</sequence>
<dbReference type="EMBL" id="UYWY01019477">
    <property type="protein sequence ID" value="VDM37658.1"/>
    <property type="molecule type" value="Genomic_DNA"/>
</dbReference>